<dbReference type="AlphaFoldDB" id="A0A2M4DBA9"/>
<organism evidence="3">
    <name type="scientific">Anopheles darlingi</name>
    <name type="common">Mosquito</name>
    <dbReference type="NCBI Taxonomy" id="43151"/>
    <lineage>
        <taxon>Eukaryota</taxon>
        <taxon>Metazoa</taxon>
        <taxon>Ecdysozoa</taxon>
        <taxon>Arthropoda</taxon>
        <taxon>Hexapoda</taxon>
        <taxon>Insecta</taxon>
        <taxon>Pterygota</taxon>
        <taxon>Neoptera</taxon>
        <taxon>Endopterygota</taxon>
        <taxon>Diptera</taxon>
        <taxon>Nematocera</taxon>
        <taxon>Culicoidea</taxon>
        <taxon>Culicidae</taxon>
        <taxon>Anophelinae</taxon>
        <taxon>Anopheles</taxon>
    </lineage>
</organism>
<evidence type="ECO:0000313" key="3">
    <source>
        <dbReference type="EMBL" id="MBW74368.1"/>
    </source>
</evidence>
<feature type="chain" id="PRO_5014785795" evidence="2">
    <location>
        <begin position="30"/>
        <end position="87"/>
    </location>
</feature>
<reference evidence="3" key="1">
    <citation type="submission" date="2018-01" db="EMBL/GenBank/DDBJ databases">
        <title>An insight into the sialome of Amazonian anophelines.</title>
        <authorList>
            <person name="Ribeiro J.M."/>
            <person name="Scarpassa V."/>
            <person name="Calvo E."/>
        </authorList>
    </citation>
    <scope>NUCLEOTIDE SEQUENCE</scope>
</reference>
<feature type="signal peptide" evidence="2">
    <location>
        <begin position="1"/>
        <end position="29"/>
    </location>
</feature>
<evidence type="ECO:0000256" key="2">
    <source>
        <dbReference type="SAM" id="SignalP"/>
    </source>
</evidence>
<proteinExistence type="predicted"/>
<keyword evidence="2" id="KW-0732">Signal</keyword>
<sequence length="87" mass="10226">MQITSNTHTKLALVLRVFTICLLPRKQHSNHEPQYTVSIYPTRPVRYHKTQNQKEHQKPIQKTPSKTHNTNQETHRPPSPPDYLGYV</sequence>
<evidence type="ECO:0000256" key="1">
    <source>
        <dbReference type="SAM" id="MobiDB-lite"/>
    </source>
</evidence>
<protein>
    <submittedName>
        <fullName evidence="3">Putative secreted protein</fullName>
    </submittedName>
</protein>
<feature type="region of interest" description="Disordered" evidence="1">
    <location>
        <begin position="31"/>
        <end position="87"/>
    </location>
</feature>
<dbReference type="EMBL" id="GGFL01010190">
    <property type="protein sequence ID" value="MBW74368.1"/>
    <property type="molecule type" value="Transcribed_RNA"/>
</dbReference>
<accession>A0A2M4DBA9</accession>
<feature type="compositionally biased region" description="Polar residues" evidence="1">
    <location>
        <begin position="60"/>
        <end position="72"/>
    </location>
</feature>
<name>A0A2M4DBA9_ANODA</name>